<dbReference type="RefSeq" id="WP_253796849.1">
    <property type="nucleotide sequence ID" value="NZ_BAAAUB010000001.1"/>
</dbReference>
<feature type="region of interest" description="Disordered" evidence="1">
    <location>
        <begin position="96"/>
        <end position="116"/>
    </location>
</feature>
<dbReference type="Gene3D" id="1.10.287.1060">
    <property type="entry name" value="ESAT-6-like"/>
    <property type="match status" value="1"/>
</dbReference>
<evidence type="ECO:0000256" key="1">
    <source>
        <dbReference type="SAM" id="MobiDB-lite"/>
    </source>
</evidence>
<organism evidence="2 3">
    <name type="scientific">Kitasatospora paracochleata</name>
    <dbReference type="NCBI Taxonomy" id="58354"/>
    <lineage>
        <taxon>Bacteria</taxon>
        <taxon>Bacillati</taxon>
        <taxon>Actinomycetota</taxon>
        <taxon>Actinomycetes</taxon>
        <taxon>Kitasatosporales</taxon>
        <taxon>Streptomycetaceae</taxon>
        <taxon>Kitasatospora</taxon>
    </lineage>
</organism>
<dbReference type="Proteomes" id="UP001206483">
    <property type="component" value="Unassembled WGS sequence"/>
</dbReference>
<name>A0ABT1IWV8_9ACTN</name>
<reference evidence="2 3" key="1">
    <citation type="submission" date="2022-06" db="EMBL/GenBank/DDBJ databases">
        <title>Sequencing the genomes of 1000 actinobacteria strains.</title>
        <authorList>
            <person name="Klenk H.-P."/>
        </authorList>
    </citation>
    <scope>NUCLEOTIDE SEQUENCE [LARGE SCALE GENOMIC DNA]</scope>
    <source>
        <strain evidence="2 3">DSM 41656</strain>
    </source>
</reference>
<proteinExistence type="predicted"/>
<gene>
    <name evidence="2" type="ORF">FHR36_002763</name>
</gene>
<comment type="caution">
    <text evidence="2">The sequence shown here is derived from an EMBL/GenBank/DDBJ whole genome shotgun (WGS) entry which is preliminary data.</text>
</comment>
<dbReference type="EMBL" id="JAMZDX010000003">
    <property type="protein sequence ID" value="MCP2309630.1"/>
    <property type="molecule type" value="Genomic_DNA"/>
</dbReference>
<keyword evidence="3" id="KW-1185">Reference proteome</keyword>
<evidence type="ECO:0000313" key="2">
    <source>
        <dbReference type="EMBL" id="MCP2309630.1"/>
    </source>
</evidence>
<sequence>MADTVRINAWEVHGEGREFENISNDFARAALNLENQLAGLGTPWGTDQPGQPFGTAYTDAREGVLAGLQGLSERLGKIGAGLHTMADSVERTDQQVRSDFTGIDTGHATGSGRGAV</sequence>
<protein>
    <submittedName>
        <fullName evidence="2">Uncharacterized protein YukE</fullName>
    </submittedName>
</protein>
<evidence type="ECO:0000313" key="3">
    <source>
        <dbReference type="Proteomes" id="UP001206483"/>
    </source>
</evidence>
<accession>A0ABT1IWV8</accession>